<gene>
    <name evidence="4" type="ORF">HQ865_24270</name>
</gene>
<feature type="transmembrane region" description="Helical" evidence="2">
    <location>
        <begin position="37"/>
        <end position="55"/>
    </location>
</feature>
<protein>
    <recommendedName>
        <fullName evidence="3">SPW repeat-containing integral membrane domain-containing protein</fullName>
    </recommendedName>
</protein>
<dbReference type="EMBL" id="CP054139">
    <property type="protein sequence ID" value="QKJ32744.1"/>
    <property type="molecule type" value="Genomic_DNA"/>
</dbReference>
<evidence type="ECO:0000259" key="3">
    <source>
        <dbReference type="Pfam" id="PF03779"/>
    </source>
</evidence>
<evidence type="ECO:0000313" key="5">
    <source>
        <dbReference type="Proteomes" id="UP000505355"/>
    </source>
</evidence>
<organism evidence="4 5">
    <name type="scientific">Mucilaginibacter mali</name>
    <dbReference type="NCBI Taxonomy" id="2740462"/>
    <lineage>
        <taxon>Bacteria</taxon>
        <taxon>Pseudomonadati</taxon>
        <taxon>Bacteroidota</taxon>
        <taxon>Sphingobacteriia</taxon>
        <taxon>Sphingobacteriales</taxon>
        <taxon>Sphingobacteriaceae</taxon>
        <taxon>Mucilaginibacter</taxon>
    </lineage>
</organism>
<feature type="region of interest" description="Disordered" evidence="1">
    <location>
        <begin position="124"/>
        <end position="143"/>
    </location>
</feature>
<dbReference type="KEGG" id="mmab:HQ865_24270"/>
<reference evidence="4 5" key="1">
    <citation type="submission" date="2020-05" db="EMBL/GenBank/DDBJ databases">
        <title>Mucilaginibacter mali sp. nov.</title>
        <authorList>
            <person name="Kim H.S."/>
            <person name="Lee K.C."/>
            <person name="Suh M.K."/>
            <person name="Kim J.-S."/>
            <person name="Han K.-I."/>
            <person name="Eom M.K."/>
            <person name="Shin Y.K."/>
            <person name="Lee J.-S."/>
        </authorList>
    </citation>
    <scope>NUCLEOTIDE SEQUENCE [LARGE SCALE GENOMIC DNA]</scope>
    <source>
        <strain evidence="4 5">G2-14</strain>
    </source>
</reference>
<feature type="transmembrane region" description="Helical" evidence="2">
    <location>
        <begin position="12"/>
        <end position="31"/>
    </location>
</feature>
<dbReference type="Proteomes" id="UP000505355">
    <property type="component" value="Chromosome"/>
</dbReference>
<feature type="transmembrane region" description="Helical" evidence="2">
    <location>
        <begin position="67"/>
        <end position="88"/>
    </location>
</feature>
<keyword evidence="2" id="KW-0472">Membrane</keyword>
<evidence type="ECO:0000256" key="1">
    <source>
        <dbReference type="SAM" id="MobiDB-lite"/>
    </source>
</evidence>
<dbReference type="Pfam" id="PF03779">
    <property type="entry name" value="SPW"/>
    <property type="match status" value="1"/>
</dbReference>
<name>A0A7D4QFU0_9SPHI</name>
<accession>A0A7D4QFU0</accession>
<proteinExistence type="predicted"/>
<keyword evidence="2" id="KW-0812">Transmembrane</keyword>
<sequence length="143" mass="16106">MKGSISTTFFGYFNYLLAILMMVSPWLFGFVHVGGAALFFPFMFGWHQLLMAIFSKAKGGMVGIFPIQMHCFLDTVTGFVLMITPWMYGFAGKGVWAPHVIFGLIILILGTNTKNSPIINEPHQMEEEHGMQSIDSHESRLMH</sequence>
<keyword evidence="5" id="KW-1185">Reference proteome</keyword>
<evidence type="ECO:0000313" key="4">
    <source>
        <dbReference type="EMBL" id="QKJ32744.1"/>
    </source>
</evidence>
<feature type="transmembrane region" description="Helical" evidence="2">
    <location>
        <begin position="94"/>
        <end position="111"/>
    </location>
</feature>
<dbReference type="AlphaFoldDB" id="A0A7D4QFU0"/>
<feature type="domain" description="SPW repeat-containing integral membrane" evidence="3">
    <location>
        <begin position="12"/>
        <end position="110"/>
    </location>
</feature>
<evidence type="ECO:0000256" key="2">
    <source>
        <dbReference type="SAM" id="Phobius"/>
    </source>
</evidence>
<keyword evidence="2" id="KW-1133">Transmembrane helix</keyword>
<dbReference type="InterPro" id="IPR005530">
    <property type="entry name" value="SPW"/>
</dbReference>
<dbReference type="RefSeq" id="WP_173417390.1">
    <property type="nucleotide sequence ID" value="NZ_CP054139.1"/>
</dbReference>